<proteinExistence type="predicted"/>
<protein>
    <submittedName>
        <fullName evidence="2">Phospholipase D</fullName>
    </submittedName>
</protein>
<dbReference type="InterPro" id="IPR017946">
    <property type="entry name" value="PLC-like_Pdiesterase_TIM-brl"/>
</dbReference>
<feature type="chain" id="PRO_5008101041" evidence="1">
    <location>
        <begin position="19"/>
        <end position="318"/>
    </location>
</feature>
<gene>
    <name evidence="2" type="ORF">VFPPC_11299</name>
</gene>
<evidence type="ECO:0000256" key="1">
    <source>
        <dbReference type="SAM" id="SignalP"/>
    </source>
</evidence>
<organism evidence="2 3">
    <name type="scientific">Pochonia chlamydosporia 170</name>
    <dbReference type="NCBI Taxonomy" id="1380566"/>
    <lineage>
        <taxon>Eukaryota</taxon>
        <taxon>Fungi</taxon>
        <taxon>Dikarya</taxon>
        <taxon>Ascomycota</taxon>
        <taxon>Pezizomycotina</taxon>
        <taxon>Sordariomycetes</taxon>
        <taxon>Hypocreomycetidae</taxon>
        <taxon>Hypocreales</taxon>
        <taxon>Clavicipitaceae</taxon>
        <taxon>Pochonia</taxon>
    </lineage>
</organism>
<accession>A0A179EZE6</accession>
<dbReference type="RefSeq" id="XP_018136698.1">
    <property type="nucleotide sequence ID" value="XM_018289535.1"/>
</dbReference>
<name>A0A179EZE6_METCM</name>
<feature type="signal peptide" evidence="1">
    <location>
        <begin position="1"/>
        <end position="18"/>
    </location>
</feature>
<sequence>MAIIHLLSWCLFALTTFATSPSWLNDTEASGGNEQRSNNHVERRARARPFYAIAHRVLTLRGLDDALAQGANAVEIDVTSWPTGWWADHDSTGRSARETLERMFQVAAGRRREGKNLAFIWLDIKSPNKCNPWDPKVNHCSIVGLQEMARRLLQPAGIRVLYGFYGSAAFGVGFDYIRGRLNHNEALNLNGGSGEIIGRFKSSNFHNVRQRVLSYGSNELPKEFGTCYEPTYKTCTELRQAVNSRQFGKVFGWTVTANQWTYAGRLMNDAHVDGVIYGPANSDFYNTDITRTAFRDVRDWVNKKRDSRYMASARDAPW</sequence>
<dbReference type="Proteomes" id="UP000078397">
    <property type="component" value="Unassembled WGS sequence"/>
</dbReference>
<dbReference type="OrthoDB" id="4907280at2759"/>
<keyword evidence="3" id="KW-1185">Reference proteome</keyword>
<keyword evidence="1" id="KW-0732">Signal</keyword>
<dbReference type="SUPFAM" id="SSF51695">
    <property type="entry name" value="PLC-like phosphodiesterases"/>
    <property type="match status" value="1"/>
</dbReference>
<dbReference type="GeneID" id="28853529"/>
<dbReference type="AlphaFoldDB" id="A0A179EZE6"/>
<dbReference type="GO" id="GO:0006629">
    <property type="term" value="P:lipid metabolic process"/>
    <property type="evidence" value="ECO:0007669"/>
    <property type="project" value="InterPro"/>
</dbReference>
<dbReference type="Gene3D" id="3.20.20.190">
    <property type="entry name" value="Phosphatidylinositol (PI) phosphodiesterase"/>
    <property type="match status" value="1"/>
</dbReference>
<reference evidence="2 3" key="1">
    <citation type="journal article" date="2016" name="PLoS Pathog.">
        <title>Biosynthesis of antibiotic leucinostatins in bio-control fungus Purpureocillium lilacinum and their inhibition on phytophthora revealed by genome mining.</title>
        <authorList>
            <person name="Wang G."/>
            <person name="Liu Z."/>
            <person name="Lin R."/>
            <person name="Li E."/>
            <person name="Mao Z."/>
            <person name="Ling J."/>
            <person name="Yang Y."/>
            <person name="Yin W.B."/>
            <person name="Xie B."/>
        </authorList>
    </citation>
    <scope>NUCLEOTIDE SEQUENCE [LARGE SCALE GENOMIC DNA]</scope>
    <source>
        <strain evidence="2">170</strain>
    </source>
</reference>
<dbReference type="KEGG" id="pchm:VFPPC_11299"/>
<comment type="caution">
    <text evidence="2">The sequence shown here is derived from an EMBL/GenBank/DDBJ whole genome shotgun (WGS) entry which is preliminary data.</text>
</comment>
<dbReference type="GO" id="GO:0008081">
    <property type="term" value="F:phosphoric diester hydrolase activity"/>
    <property type="evidence" value="ECO:0007669"/>
    <property type="project" value="InterPro"/>
</dbReference>
<dbReference type="EMBL" id="LSBJ02000017">
    <property type="protein sequence ID" value="OAQ58551.1"/>
    <property type="molecule type" value="Genomic_DNA"/>
</dbReference>
<evidence type="ECO:0000313" key="2">
    <source>
        <dbReference type="EMBL" id="OAQ58551.1"/>
    </source>
</evidence>
<evidence type="ECO:0000313" key="3">
    <source>
        <dbReference type="Proteomes" id="UP000078397"/>
    </source>
</evidence>